<dbReference type="AlphaFoldDB" id="A0A1G7KXV7"/>
<dbReference type="EMBL" id="FNAT01000014">
    <property type="protein sequence ID" value="SDF41924.1"/>
    <property type="molecule type" value="Genomic_DNA"/>
</dbReference>
<dbReference type="RefSeq" id="WP_090115153.1">
    <property type="nucleotide sequence ID" value="NZ_FNAT01000014.1"/>
</dbReference>
<gene>
    <name evidence="2" type="ORF">SAMN04488567_0326</name>
</gene>
<name>A0A1G7KXV7_9RHOB</name>
<keyword evidence="3" id="KW-1185">Reference proteome</keyword>
<proteinExistence type="predicted"/>
<feature type="binding site" evidence="1">
    <location>
        <position position="58"/>
    </location>
    <ligand>
        <name>substrate</name>
    </ligand>
</feature>
<dbReference type="PANTHER" id="PTHR47623">
    <property type="entry name" value="OS09G0287300 PROTEIN"/>
    <property type="match status" value="1"/>
</dbReference>
<dbReference type="CDD" id="cd07067">
    <property type="entry name" value="HP_PGM_like"/>
    <property type="match status" value="1"/>
</dbReference>
<sequence>MRRLVLIRHAKSDWGDEGTRDHDRHLAERGRHDAPRMGAWLQAQGLVPGLVLCSTATRTRETLALMLPEWAEQPQVEHRAELYAAAPATLLKAARESGAESVALVAHNPGIGALAAQMAVAAPEHPKFRRYPTAAITVLEFDEAMAAGRGRVLAFAVPKDL</sequence>
<evidence type="ECO:0000313" key="3">
    <source>
        <dbReference type="Proteomes" id="UP000198922"/>
    </source>
</evidence>
<dbReference type="Proteomes" id="UP000198922">
    <property type="component" value="Unassembled WGS sequence"/>
</dbReference>
<protein>
    <submittedName>
        <fullName evidence="2">Phosphohistidine phosphatase</fullName>
    </submittedName>
</protein>
<reference evidence="3" key="1">
    <citation type="submission" date="2016-10" db="EMBL/GenBank/DDBJ databases">
        <authorList>
            <person name="Varghese N."/>
            <person name="Submissions S."/>
        </authorList>
    </citation>
    <scope>NUCLEOTIDE SEQUENCE [LARGE SCALE GENOMIC DNA]</scope>
    <source>
        <strain evidence="3">DSM 21424</strain>
    </source>
</reference>
<organism evidence="2 3">
    <name type="scientific">Limimaricola pyoseonensis</name>
    <dbReference type="NCBI Taxonomy" id="521013"/>
    <lineage>
        <taxon>Bacteria</taxon>
        <taxon>Pseudomonadati</taxon>
        <taxon>Pseudomonadota</taxon>
        <taxon>Alphaproteobacteria</taxon>
        <taxon>Rhodobacterales</taxon>
        <taxon>Paracoccaceae</taxon>
        <taxon>Limimaricola</taxon>
    </lineage>
</organism>
<dbReference type="OrthoDB" id="9810154at2"/>
<dbReference type="InterPro" id="IPR029033">
    <property type="entry name" value="His_PPase_superfam"/>
</dbReference>
<dbReference type="SUPFAM" id="SSF53254">
    <property type="entry name" value="Phosphoglycerate mutase-like"/>
    <property type="match status" value="1"/>
</dbReference>
<dbReference type="SMART" id="SM00855">
    <property type="entry name" value="PGAM"/>
    <property type="match status" value="1"/>
</dbReference>
<accession>A0A1G7KXV7</accession>
<dbReference type="PANTHER" id="PTHR47623:SF1">
    <property type="entry name" value="OS09G0287300 PROTEIN"/>
    <property type="match status" value="1"/>
</dbReference>
<evidence type="ECO:0000256" key="1">
    <source>
        <dbReference type="PIRSR" id="PIRSR613078-2"/>
    </source>
</evidence>
<evidence type="ECO:0000313" key="2">
    <source>
        <dbReference type="EMBL" id="SDF41924.1"/>
    </source>
</evidence>
<dbReference type="Gene3D" id="3.40.50.1240">
    <property type="entry name" value="Phosphoglycerate mutase-like"/>
    <property type="match status" value="1"/>
</dbReference>
<dbReference type="STRING" id="521013.SAMN04488567_0326"/>
<dbReference type="InterPro" id="IPR013078">
    <property type="entry name" value="His_Pase_superF_clade-1"/>
</dbReference>
<dbReference type="Pfam" id="PF00300">
    <property type="entry name" value="His_Phos_1"/>
    <property type="match status" value="1"/>
</dbReference>